<dbReference type="InterPro" id="IPR037682">
    <property type="entry name" value="TonB_C"/>
</dbReference>
<dbReference type="EMBL" id="MQUC01000003">
    <property type="protein sequence ID" value="PRP66412.1"/>
    <property type="molecule type" value="Genomic_DNA"/>
</dbReference>
<keyword evidence="1" id="KW-0732">Signal</keyword>
<dbReference type="InterPro" id="IPR011990">
    <property type="entry name" value="TPR-like_helical_dom_sf"/>
</dbReference>
<evidence type="ECO:0000256" key="1">
    <source>
        <dbReference type="SAM" id="SignalP"/>
    </source>
</evidence>
<dbReference type="SUPFAM" id="SSF48452">
    <property type="entry name" value="TPR-like"/>
    <property type="match status" value="1"/>
</dbReference>
<protein>
    <recommendedName>
        <fullName evidence="2">TonB C-terminal domain-containing protein</fullName>
    </recommendedName>
</protein>
<dbReference type="Gene3D" id="1.25.40.10">
    <property type="entry name" value="Tetratricopeptide repeat domain"/>
    <property type="match status" value="1"/>
</dbReference>
<dbReference type="Pfam" id="PF03544">
    <property type="entry name" value="TonB_C"/>
    <property type="match status" value="1"/>
</dbReference>
<keyword evidence="4" id="KW-1185">Reference proteome</keyword>
<name>A0A2S9WSF7_9FLAO</name>
<dbReference type="GO" id="GO:0055085">
    <property type="term" value="P:transmembrane transport"/>
    <property type="evidence" value="ECO:0007669"/>
    <property type="project" value="InterPro"/>
</dbReference>
<dbReference type="AlphaFoldDB" id="A0A2S9WSF7"/>
<evidence type="ECO:0000313" key="4">
    <source>
        <dbReference type="Proteomes" id="UP000239532"/>
    </source>
</evidence>
<proteinExistence type="predicted"/>
<dbReference type="SUPFAM" id="SSF74653">
    <property type="entry name" value="TolA/TonB C-terminal domain"/>
    <property type="match status" value="1"/>
</dbReference>
<dbReference type="RefSeq" id="WP_105982249.1">
    <property type="nucleotide sequence ID" value="NZ_MQUC01000003.1"/>
</dbReference>
<reference evidence="3 4" key="1">
    <citation type="submission" date="2016-11" db="EMBL/GenBank/DDBJ databases">
        <title>Trade-off between light-utilization and light-protection in marine flavobacteria.</title>
        <authorList>
            <person name="Kumagai Y."/>
        </authorList>
    </citation>
    <scope>NUCLEOTIDE SEQUENCE [LARGE SCALE GENOMIC DNA]</scope>
    <source>
        <strain evidence="3 4">JCM 17109</strain>
    </source>
</reference>
<dbReference type="OrthoDB" id="1522859at2"/>
<feature type="domain" description="TonB C-terminal" evidence="2">
    <location>
        <begin position="203"/>
        <end position="262"/>
    </location>
</feature>
<comment type="caution">
    <text evidence="3">The sequence shown here is derived from an EMBL/GenBank/DDBJ whole genome shotgun (WGS) entry which is preliminary data.</text>
</comment>
<organism evidence="3 4">
    <name type="scientific">Nonlabens agnitus</name>
    <dbReference type="NCBI Taxonomy" id="870484"/>
    <lineage>
        <taxon>Bacteria</taxon>
        <taxon>Pseudomonadati</taxon>
        <taxon>Bacteroidota</taxon>
        <taxon>Flavobacteriia</taxon>
        <taxon>Flavobacteriales</taxon>
        <taxon>Flavobacteriaceae</taxon>
        <taxon>Nonlabens</taxon>
    </lineage>
</organism>
<evidence type="ECO:0000259" key="2">
    <source>
        <dbReference type="Pfam" id="PF03544"/>
    </source>
</evidence>
<accession>A0A2S9WSF7</accession>
<dbReference type="Gene3D" id="3.30.1150.10">
    <property type="match status" value="1"/>
</dbReference>
<gene>
    <name evidence="3" type="ORF">BST86_04555</name>
</gene>
<dbReference type="Proteomes" id="UP000239532">
    <property type="component" value="Unassembled WGS sequence"/>
</dbReference>
<feature type="signal peptide" evidence="1">
    <location>
        <begin position="1"/>
        <end position="20"/>
    </location>
</feature>
<sequence>MYRLFASFLLFNFFSFSIYAQTEISISKKNEKLLGQSYKYYSKKKFDKALNYVEKAMQESEVQDIAMASLLEGNIHFALDNLEEAKKAYVKAIQVSKPSDNAAYTAQIGLARSMTKINRRKEIETKKKEREALKDSIDTEKKNKDKTTAFAIIEQVPIYPGCEGKISNAAYKSCMQEKITAHVSENFNTGVSKAIGIKGKININVQFKISAQGDVIDIYAKALNPLLEEEAIRVIQRLPNMQPGTQQGKPVNVIYGLPIIFQVN</sequence>
<evidence type="ECO:0000313" key="3">
    <source>
        <dbReference type="EMBL" id="PRP66412.1"/>
    </source>
</evidence>
<feature type="chain" id="PRO_5015747297" description="TonB C-terminal domain-containing protein" evidence="1">
    <location>
        <begin position="21"/>
        <end position="264"/>
    </location>
</feature>